<dbReference type="Gene3D" id="3.40.50.10140">
    <property type="entry name" value="Toll/interleukin-1 receptor homology (TIR) domain"/>
    <property type="match status" value="1"/>
</dbReference>
<dbReference type="InterPro" id="IPR035897">
    <property type="entry name" value="Toll_tir_struct_dom_sf"/>
</dbReference>
<proteinExistence type="predicted"/>
<dbReference type="GO" id="GO:0007165">
    <property type="term" value="P:signal transduction"/>
    <property type="evidence" value="ECO:0007669"/>
    <property type="project" value="InterPro"/>
</dbReference>
<dbReference type="InterPro" id="IPR000157">
    <property type="entry name" value="TIR_dom"/>
</dbReference>
<dbReference type="EMBL" id="HG994373">
    <property type="protein sequence ID" value="CAF1780749.1"/>
    <property type="molecule type" value="Genomic_DNA"/>
</dbReference>
<dbReference type="Proteomes" id="UP001295469">
    <property type="component" value="Chromosome C09"/>
</dbReference>
<dbReference type="SUPFAM" id="SSF52200">
    <property type="entry name" value="Toll/Interleukin receptor TIR domain"/>
    <property type="match status" value="1"/>
</dbReference>
<accession>A0A816JGY2</accession>
<feature type="domain" description="TIR" evidence="1">
    <location>
        <begin position="1"/>
        <end position="76"/>
    </location>
</feature>
<protein>
    <submittedName>
        <fullName evidence="2">(rape) hypothetical protein</fullName>
    </submittedName>
</protein>
<name>A0A816JGY2_BRANA</name>
<reference evidence="2" key="1">
    <citation type="submission" date="2021-01" db="EMBL/GenBank/DDBJ databases">
        <authorList>
            <consortium name="Genoscope - CEA"/>
            <person name="William W."/>
        </authorList>
    </citation>
    <scope>NUCLEOTIDE SEQUENCE</scope>
</reference>
<evidence type="ECO:0000313" key="2">
    <source>
        <dbReference type="EMBL" id="CAF1780749.1"/>
    </source>
</evidence>
<dbReference type="PANTHER" id="PTHR11017">
    <property type="entry name" value="LEUCINE-RICH REPEAT-CONTAINING PROTEIN"/>
    <property type="match status" value="1"/>
</dbReference>
<evidence type="ECO:0000259" key="1">
    <source>
        <dbReference type="PROSITE" id="PS50104"/>
    </source>
</evidence>
<organism evidence="2">
    <name type="scientific">Brassica napus</name>
    <name type="common">Rape</name>
    <dbReference type="NCBI Taxonomy" id="3708"/>
    <lineage>
        <taxon>Eukaryota</taxon>
        <taxon>Viridiplantae</taxon>
        <taxon>Streptophyta</taxon>
        <taxon>Embryophyta</taxon>
        <taxon>Tracheophyta</taxon>
        <taxon>Spermatophyta</taxon>
        <taxon>Magnoliopsida</taxon>
        <taxon>eudicotyledons</taxon>
        <taxon>Gunneridae</taxon>
        <taxon>Pentapetalae</taxon>
        <taxon>rosids</taxon>
        <taxon>malvids</taxon>
        <taxon>Brassicales</taxon>
        <taxon>Brassicaceae</taxon>
        <taxon>Brassiceae</taxon>
        <taxon>Brassica</taxon>
    </lineage>
</organism>
<sequence length="102" mass="11732">MPIFYNVEPSDVRNQTGDFGKAFEKVCNGKKKVEKERWRQALTQVAAIAGEHSIFSYMTSEALMISKIIKDVLNELPSSDFDRLVGVETHVERMKNDKLRIR</sequence>
<dbReference type="Pfam" id="PF01582">
    <property type="entry name" value="TIR"/>
    <property type="match status" value="1"/>
</dbReference>
<gene>
    <name evidence="2" type="ORF">DARMORV10_C09P59030.1</name>
</gene>
<dbReference type="PROSITE" id="PS50104">
    <property type="entry name" value="TIR"/>
    <property type="match status" value="1"/>
</dbReference>
<dbReference type="InterPro" id="IPR044974">
    <property type="entry name" value="Disease_R_plants"/>
</dbReference>
<dbReference type="PANTHER" id="PTHR11017:SF543">
    <property type="entry name" value="TIR DOMAIN-CONTAINING PROTEIN"/>
    <property type="match status" value="1"/>
</dbReference>
<dbReference type="GO" id="GO:0006952">
    <property type="term" value="P:defense response"/>
    <property type="evidence" value="ECO:0007669"/>
    <property type="project" value="InterPro"/>
</dbReference>
<dbReference type="AlphaFoldDB" id="A0A816JGY2"/>